<dbReference type="RefSeq" id="WP_320686562.1">
    <property type="nucleotide sequence ID" value="NZ_JAXBLV010000144.1"/>
</dbReference>
<feature type="transmembrane region" description="Helical" evidence="8">
    <location>
        <begin position="325"/>
        <end position="342"/>
    </location>
</feature>
<evidence type="ECO:0000256" key="5">
    <source>
        <dbReference type="ARBA" id="ARBA00022989"/>
    </source>
</evidence>
<dbReference type="InterPro" id="IPR028362">
    <property type="entry name" value="AlgI"/>
</dbReference>
<evidence type="ECO:0000256" key="6">
    <source>
        <dbReference type="ARBA" id="ARBA00023136"/>
    </source>
</evidence>
<keyword evidence="5 8" id="KW-1133">Transmembrane helix</keyword>
<comment type="subcellular location">
    <subcellularLocation>
        <location evidence="1">Cell membrane</location>
        <topology evidence="1">Multi-pass membrane protein</topology>
    </subcellularLocation>
</comment>
<proteinExistence type="inferred from homology"/>
<keyword evidence="6 7" id="KW-0472">Membrane</keyword>
<evidence type="ECO:0000313" key="10">
    <source>
        <dbReference type="Proteomes" id="UP001272242"/>
    </source>
</evidence>
<protein>
    <recommendedName>
        <fullName evidence="11">MBOAT family protein</fullName>
    </recommendedName>
</protein>
<dbReference type="PIRSF" id="PIRSF016636">
    <property type="entry name" value="AlgI_DltB"/>
    <property type="match status" value="1"/>
</dbReference>
<feature type="transmembrane region" description="Helical" evidence="8">
    <location>
        <begin position="362"/>
        <end position="382"/>
    </location>
</feature>
<evidence type="ECO:0000313" key="9">
    <source>
        <dbReference type="EMBL" id="MDY3559877.1"/>
    </source>
</evidence>
<dbReference type="PANTHER" id="PTHR13285:SF18">
    <property type="entry name" value="PROTEIN-CYSTEINE N-PALMITOYLTRANSFERASE RASP"/>
    <property type="match status" value="1"/>
</dbReference>
<name>A0ABU5EZG0_9BACT</name>
<keyword evidence="7" id="KW-0012">Acyltransferase</keyword>
<feature type="transmembrane region" description="Helical" evidence="8">
    <location>
        <begin position="226"/>
        <end position="243"/>
    </location>
</feature>
<dbReference type="Pfam" id="PF03062">
    <property type="entry name" value="MBOAT"/>
    <property type="match status" value="1"/>
</dbReference>
<sequence length="398" mass="45135">MLFLTYWFVLFALVLFPIYWAVPYRPVRRLVLLAGSVVFHTHFAGPAGVLPIAALGLVTYLGGLSRSRLACRALVGVNVLALVYYKYAMFLSKQVLGAVWPEVAEYSAASPYLKDIIPPLAISFFVFEYVHYLLDVAGGSEPLRDPVDFALFSVFWPSIVAGPVKRYQEFVPALEEGLAHTGSAQVCEGLLRVALGYAKKVVADNLTAYIAFATARYDQMTLTWRWFLVLCIGMRILLDFSGYTDIAVGYARMHGVRLPENFNWPYLSRSIGEFWRRWHMSLSRWIRDYVYITLGGNRHGVFRTAANGLLTFALCGLWHGAGYNFLVWGVLHGLGLAVAGNYRRLWWPGRALGWVFDKLPPLGWALTTLFVFLAWLFFFYPVPQAAHMIHLLLPEKWR</sequence>
<feature type="transmembrane region" description="Helical" evidence="8">
    <location>
        <begin position="69"/>
        <end position="87"/>
    </location>
</feature>
<comment type="caution">
    <text evidence="9">The sequence shown here is derived from an EMBL/GenBank/DDBJ whole genome shotgun (WGS) entry which is preliminary data.</text>
</comment>
<feature type="transmembrane region" description="Helical" evidence="8">
    <location>
        <begin position="300"/>
        <end position="318"/>
    </location>
</feature>
<dbReference type="EMBL" id="JAXBLV010000144">
    <property type="protein sequence ID" value="MDY3559877.1"/>
    <property type="molecule type" value="Genomic_DNA"/>
</dbReference>
<evidence type="ECO:0008006" key="11">
    <source>
        <dbReference type="Google" id="ProtNLM"/>
    </source>
</evidence>
<evidence type="ECO:0000256" key="3">
    <source>
        <dbReference type="ARBA" id="ARBA00022475"/>
    </source>
</evidence>
<reference evidence="10" key="1">
    <citation type="journal article" date="2023" name="Mar. Drugs">
        <title>Gemmata algarum, a Novel Planctomycete Isolated from an Algal Mat, Displays Antimicrobial Activity.</title>
        <authorList>
            <person name="Kumar G."/>
            <person name="Kallscheuer N."/>
            <person name="Kashif M."/>
            <person name="Ahamad S."/>
            <person name="Jagadeeshwari U."/>
            <person name="Pannikurungottu S."/>
            <person name="Haufschild T."/>
            <person name="Kabuu M."/>
            <person name="Sasikala C."/>
            <person name="Jogler C."/>
            <person name="Ramana C."/>
        </authorList>
    </citation>
    <scope>NUCLEOTIDE SEQUENCE [LARGE SCALE GENOMIC DNA]</scope>
    <source>
        <strain evidence="10">JC673</strain>
    </source>
</reference>
<dbReference type="InterPro" id="IPR004299">
    <property type="entry name" value="MBOAT_fam"/>
</dbReference>
<keyword evidence="7" id="KW-0808">Transferase</keyword>
<keyword evidence="3 7" id="KW-1003">Cell membrane</keyword>
<dbReference type="PANTHER" id="PTHR13285">
    <property type="entry name" value="ACYLTRANSFERASE"/>
    <property type="match status" value="1"/>
</dbReference>
<dbReference type="Proteomes" id="UP001272242">
    <property type="component" value="Unassembled WGS sequence"/>
</dbReference>
<gene>
    <name evidence="9" type="ORF">R5W23_001049</name>
</gene>
<evidence type="ECO:0000256" key="1">
    <source>
        <dbReference type="ARBA" id="ARBA00004651"/>
    </source>
</evidence>
<evidence type="ECO:0000256" key="2">
    <source>
        <dbReference type="ARBA" id="ARBA00010323"/>
    </source>
</evidence>
<feature type="transmembrane region" description="Helical" evidence="8">
    <location>
        <begin position="5"/>
        <end position="22"/>
    </location>
</feature>
<keyword evidence="10" id="KW-1185">Reference proteome</keyword>
<dbReference type="InterPro" id="IPR051085">
    <property type="entry name" value="MB_O-acyltransferase"/>
</dbReference>
<evidence type="ECO:0000256" key="7">
    <source>
        <dbReference type="PIRNR" id="PIRNR016636"/>
    </source>
</evidence>
<organism evidence="9 10">
    <name type="scientific">Gemmata algarum</name>
    <dbReference type="NCBI Taxonomy" id="2975278"/>
    <lineage>
        <taxon>Bacteria</taxon>
        <taxon>Pseudomonadati</taxon>
        <taxon>Planctomycetota</taxon>
        <taxon>Planctomycetia</taxon>
        <taxon>Gemmatales</taxon>
        <taxon>Gemmataceae</taxon>
        <taxon>Gemmata</taxon>
    </lineage>
</organism>
<evidence type="ECO:0000256" key="4">
    <source>
        <dbReference type="ARBA" id="ARBA00022692"/>
    </source>
</evidence>
<keyword evidence="4 8" id="KW-0812">Transmembrane</keyword>
<feature type="transmembrane region" description="Helical" evidence="8">
    <location>
        <begin position="116"/>
        <end position="134"/>
    </location>
</feature>
<dbReference type="InterPro" id="IPR024194">
    <property type="entry name" value="Ac/AlaTfrase_AlgI/DltB"/>
</dbReference>
<evidence type="ECO:0000256" key="8">
    <source>
        <dbReference type="SAM" id="Phobius"/>
    </source>
</evidence>
<dbReference type="PIRSF" id="PIRSF500217">
    <property type="entry name" value="AlgI"/>
    <property type="match status" value="1"/>
</dbReference>
<feature type="transmembrane region" description="Helical" evidence="8">
    <location>
        <begin position="42"/>
        <end position="62"/>
    </location>
</feature>
<comment type="similarity">
    <text evidence="2 7">Belongs to the membrane-bound acyltransferase family.</text>
</comment>
<accession>A0ABU5EZG0</accession>